<feature type="region of interest" description="Disordered" evidence="1">
    <location>
        <begin position="43"/>
        <end position="63"/>
    </location>
</feature>
<feature type="transmembrane region" description="Helical" evidence="2">
    <location>
        <begin position="20"/>
        <end position="39"/>
    </location>
</feature>
<reference evidence="3" key="1">
    <citation type="submission" date="2021-04" db="EMBL/GenBank/DDBJ databases">
        <title>Draft Genome Sequence of Pandoravirus japonicus, Isolated from the Sabaishi River of Niigata, Japan.</title>
        <authorList>
            <person name="Hosokawa N."/>
            <person name="Takahashi H."/>
            <person name="Aoki K."/>
            <person name="Takemura M."/>
        </authorList>
    </citation>
    <scope>NUCLEOTIDE SEQUENCE</scope>
</reference>
<dbReference type="Proteomes" id="UP001253637">
    <property type="component" value="Segment"/>
</dbReference>
<evidence type="ECO:0000256" key="1">
    <source>
        <dbReference type="SAM" id="MobiDB-lite"/>
    </source>
</evidence>
<evidence type="ECO:0000256" key="2">
    <source>
        <dbReference type="SAM" id="Phobius"/>
    </source>
</evidence>
<protein>
    <submittedName>
        <fullName evidence="3">Uncharacterized protein</fullName>
    </submittedName>
</protein>
<keyword evidence="2" id="KW-0472">Membrane</keyword>
<organism evidence="3 4">
    <name type="scientific">Pandoravirus japonicus</name>
    <dbReference type="NCBI Taxonomy" id="2823154"/>
    <lineage>
        <taxon>Viruses</taxon>
        <taxon>Pandoravirus</taxon>
    </lineage>
</organism>
<name>A0A811BLS4_9VIRU</name>
<proteinExistence type="predicted"/>
<accession>A0A811BLS4</accession>
<evidence type="ECO:0000313" key="4">
    <source>
        <dbReference type="Proteomes" id="UP001253637"/>
    </source>
</evidence>
<dbReference type="EMBL" id="LC625835">
    <property type="protein sequence ID" value="BCU02824.1"/>
    <property type="molecule type" value="Genomic_DNA"/>
</dbReference>
<feature type="compositionally biased region" description="Basic residues" evidence="1">
    <location>
        <begin position="47"/>
        <end position="63"/>
    </location>
</feature>
<keyword evidence="2" id="KW-0812">Transmembrane</keyword>
<evidence type="ECO:0000313" key="3">
    <source>
        <dbReference type="EMBL" id="BCU02824.1"/>
    </source>
</evidence>
<sequence length="96" mass="11099">MYISFFYSTKNRGRQMPNILATFFNPSIFFTHFTMSLFARGMGAQRSGRKPHKKINFKKKQAKHKIDMATSRTTLSGRVLCRPTARTRSADKHQLA</sequence>
<keyword evidence="2" id="KW-1133">Transmembrane helix</keyword>